<dbReference type="InterPro" id="IPR052043">
    <property type="entry name" value="PolySaccharide_Degr_Enz"/>
</dbReference>
<gene>
    <name evidence="2" type="ORF">H9872_01835</name>
</gene>
<keyword evidence="1 2" id="KW-0378">Hydrolase</keyword>
<dbReference type="InterPro" id="IPR010905">
    <property type="entry name" value="Glyco_hydro_88"/>
</dbReference>
<dbReference type="EMBL" id="JAHLFQ010000035">
    <property type="protein sequence ID" value="MBU3803486.1"/>
    <property type="molecule type" value="Genomic_DNA"/>
</dbReference>
<protein>
    <submittedName>
        <fullName evidence="2">Glycoside hydrolase family 88 protein</fullName>
    </submittedName>
</protein>
<dbReference type="Gene3D" id="1.50.10.10">
    <property type="match status" value="1"/>
</dbReference>
<comment type="caution">
    <text evidence="2">The sequence shown here is derived from an EMBL/GenBank/DDBJ whole genome shotgun (WGS) entry which is preliminary data.</text>
</comment>
<organism evidence="2 3">
    <name type="scientific">Candidatus Cellulosilyticum pullistercoris</name>
    <dbReference type="NCBI Taxonomy" id="2838521"/>
    <lineage>
        <taxon>Bacteria</taxon>
        <taxon>Bacillati</taxon>
        <taxon>Bacillota</taxon>
        <taxon>Clostridia</taxon>
        <taxon>Lachnospirales</taxon>
        <taxon>Cellulosilyticaceae</taxon>
        <taxon>Cellulosilyticum</taxon>
    </lineage>
</organism>
<dbReference type="Pfam" id="PF07470">
    <property type="entry name" value="Glyco_hydro_88"/>
    <property type="match status" value="1"/>
</dbReference>
<dbReference type="GO" id="GO:0005975">
    <property type="term" value="P:carbohydrate metabolic process"/>
    <property type="evidence" value="ECO:0007669"/>
    <property type="project" value="InterPro"/>
</dbReference>
<dbReference type="Proteomes" id="UP000824229">
    <property type="component" value="Unassembled WGS sequence"/>
</dbReference>
<sequence>MKLDRIRQYIDELIEKSTPDKPIWNIEKIRQGKGASWNYIDGCMITAILGMYEYTQDEKYLKFADDFTSFYIEEDGNIKFYNIEEYNLDNINAGKNLYKLYDLTGKEKYRKAIDVLYKQLQGQPRTESGNFWHKLIYPNQVWLDGLYMTQPFYMAYETRFNKMGNYMDIYRQFLNVEKNMKDSETGLYYHAYDESREMFWCDKETGLSQNYWLRSLGWFAMSLVDTLEEMDEQIFYEYRKLMSIFKEFVDSMIKYQDEETGMWYQVPDKGDREGNYLETSGSAMMSCAIMKGVRLGYLPERYRAYGAKGFEGIEKQYLKEKDGELSLGGICLVAGLGGKDMRDGSFEYYMSEPVVENEAKGVAPFLLAYTEWIR</sequence>
<dbReference type="AlphaFoldDB" id="A0A9E2KBM7"/>
<reference evidence="2" key="1">
    <citation type="journal article" date="2021" name="PeerJ">
        <title>Extensive microbial diversity within the chicken gut microbiome revealed by metagenomics and culture.</title>
        <authorList>
            <person name="Gilroy R."/>
            <person name="Ravi A."/>
            <person name="Getino M."/>
            <person name="Pursley I."/>
            <person name="Horton D.L."/>
            <person name="Alikhan N.F."/>
            <person name="Baker D."/>
            <person name="Gharbi K."/>
            <person name="Hall N."/>
            <person name="Watson M."/>
            <person name="Adriaenssens E.M."/>
            <person name="Foster-Nyarko E."/>
            <person name="Jarju S."/>
            <person name="Secka A."/>
            <person name="Antonio M."/>
            <person name="Oren A."/>
            <person name="Chaudhuri R.R."/>
            <person name="La Ragione R."/>
            <person name="Hildebrand F."/>
            <person name="Pallen M.J."/>
        </authorList>
    </citation>
    <scope>NUCLEOTIDE SEQUENCE</scope>
    <source>
        <strain evidence="2">B5-657</strain>
    </source>
</reference>
<reference evidence="2" key="2">
    <citation type="submission" date="2021-04" db="EMBL/GenBank/DDBJ databases">
        <authorList>
            <person name="Gilroy R."/>
        </authorList>
    </citation>
    <scope>NUCLEOTIDE SEQUENCE</scope>
    <source>
        <strain evidence="2">B5-657</strain>
    </source>
</reference>
<dbReference type="SUPFAM" id="SSF48208">
    <property type="entry name" value="Six-hairpin glycosidases"/>
    <property type="match status" value="1"/>
</dbReference>
<evidence type="ECO:0000256" key="1">
    <source>
        <dbReference type="ARBA" id="ARBA00022801"/>
    </source>
</evidence>
<dbReference type="InterPro" id="IPR008928">
    <property type="entry name" value="6-hairpin_glycosidase_sf"/>
</dbReference>
<dbReference type="InterPro" id="IPR012341">
    <property type="entry name" value="6hp_glycosidase-like_sf"/>
</dbReference>
<accession>A0A9E2KBM7</accession>
<dbReference type="GO" id="GO:0016787">
    <property type="term" value="F:hydrolase activity"/>
    <property type="evidence" value="ECO:0007669"/>
    <property type="project" value="UniProtKB-KW"/>
</dbReference>
<dbReference type="PANTHER" id="PTHR33886:SF8">
    <property type="entry name" value="UNSATURATED RHAMNOGALACTURONAN HYDROLASE (EUROFUNG)"/>
    <property type="match status" value="1"/>
</dbReference>
<dbReference type="PANTHER" id="PTHR33886">
    <property type="entry name" value="UNSATURATED RHAMNOGALACTURONAN HYDROLASE (EUROFUNG)"/>
    <property type="match status" value="1"/>
</dbReference>
<name>A0A9E2KBM7_9FIRM</name>
<evidence type="ECO:0000313" key="2">
    <source>
        <dbReference type="EMBL" id="MBU3803486.1"/>
    </source>
</evidence>
<proteinExistence type="predicted"/>
<evidence type="ECO:0000313" key="3">
    <source>
        <dbReference type="Proteomes" id="UP000824229"/>
    </source>
</evidence>